<accession>A0ABT4B7Q1</accession>
<dbReference type="RefSeq" id="WP_267567005.1">
    <property type="nucleotide sequence ID" value="NZ_JAPNTZ010000012.1"/>
</dbReference>
<proteinExistence type="predicted"/>
<dbReference type="EMBL" id="JAPNTZ010000012">
    <property type="protein sequence ID" value="MCY1142535.1"/>
    <property type="molecule type" value="Genomic_DNA"/>
</dbReference>
<reference evidence="1" key="1">
    <citation type="submission" date="2022-11" db="EMBL/GenBank/DDBJ databases">
        <authorList>
            <person name="Somphong A."/>
            <person name="Phongsopitanun W."/>
        </authorList>
    </citation>
    <scope>NUCLEOTIDE SEQUENCE</scope>
    <source>
        <strain evidence="1">Pm04-4</strain>
    </source>
</reference>
<organism evidence="1 2">
    <name type="scientific">Paractinoplanes pyxinae</name>
    <dbReference type="NCBI Taxonomy" id="2997416"/>
    <lineage>
        <taxon>Bacteria</taxon>
        <taxon>Bacillati</taxon>
        <taxon>Actinomycetota</taxon>
        <taxon>Actinomycetes</taxon>
        <taxon>Micromonosporales</taxon>
        <taxon>Micromonosporaceae</taxon>
        <taxon>Paractinoplanes</taxon>
    </lineage>
</organism>
<comment type="caution">
    <text evidence="1">The sequence shown here is derived from an EMBL/GenBank/DDBJ whole genome shotgun (WGS) entry which is preliminary data.</text>
</comment>
<keyword evidence="2" id="KW-1185">Reference proteome</keyword>
<protein>
    <submittedName>
        <fullName evidence="1">Uncharacterized protein</fullName>
    </submittedName>
</protein>
<evidence type="ECO:0000313" key="2">
    <source>
        <dbReference type="Proteomes" id="UP001151002"/>
    </source>
</evidence>
<evidence type="ECO:0000313" key="1">
    <source>
        <dbReference type="EMBL" id="MCY1142535.1"/>
    </source>
</evidence>
<name>A0ABT4B7Q1_9ACTN</name>
<dbReference type="Proteomes" id="UP001151002">
    <property type="component" value="Unassembled WGS sequence"/>
</dbReference>
<sequence>MAEPDVLTLQRLATGLFVEYLGETTADPDDLMVGLGYPAPLCDRLWHGHPGTIHEPAPQHVQVAWVGLEDTVASFAVGYSCDDEGRYAGLGVISAAEYELRRRRVLGGQPPTA</sequence>
<gene>
    <name evidence="1" type="ORF">OWR29_31450</name>
</gene>